<dbReference type="STRING" id="1314778.A0A5C3P471"/>
<feature type="compositionally biased region" description="Low complexity" evidence="1">
    <location>
        <begin position="626"/>
        <end position="638"/>
    </location>
</feature>
<feature type="compositionally biased region" description="Polar residues" evidence="1">
    <location>
        <begin position="996"/>
        <end position="1014"/>
    </location>
</feature>
<sequence length="1116" mass="122389">MRLLDTTTGEFRWVEDPRHVRYAILSHVWAKKGDVGYVSEQTYQDVRAIQSSIPRGELALPRLSRKIRHFCEIARNDGFDLGWVDSACIDKTSSSELSEAINSMYNWYRYASACYAILHDVSDAADEKEQREQFRSSKWFTRGWTLQELLAPSVVLFLSDKWRVIGSKHTLAPLIGSVTGIERSVLTLEQPLEDVSVARRMSWAASRETSREEDEAYSLMGIFGVNMPTTYGEGRYAFIRLQEEILKHIPDQTIFAWGPVLTHHNFTFSNPSDLPADSAPEQSPLPIAPSLKQYLLAQAPSDFKSTAHLVPLSREAFAYRLGISPEASYHIYTTTSYGIHARFPLVAVNSQDANANVPTHLALLACEDAQGRMLALLLRPQAQASATQFFVGTIVGRVTELIEGGGQYPILWSHYSRATYLTLKQVYHCVTRGRFVLGDVYIPHRPSNALNGLERDASIHTALREARDEFEVRLAGWSRQLLSLQGYRVSPGGDIDVALCDRVLSRTLSSNASGVVLSNATEYISIQIGRCSCEFGSRFGLLGVLVSSRDAACVLEEQFTDEQHFINHPVHIHSWAFRCGIATKQVVLESSNGDKRTLRLTFTSEASDSNSRVKAYRLGVEVWETPASTTSARTPSSTLEPPNTARVQRDNRDGPYLAPSAAVPMQRTRSNSAPYVAGRWPPNEDDHDSVETVQHTPAWRQPEQDQRRGSNFLPSPPTTNSDRSGRSNGTRSGRASVPIPRQLPPRGWSRDVKTGGSPGEISRRRSRSVDILASDSAQGYNLDDSDDDFHTRPQSAGGHHAASGGRLRAAPPQLAFLDDEDNHRDRRPKATAYSRKTTAWAATSQGWSDPVISLSTQVRDRVPQVLRESPDPMSSSDPDERELEMGNVGHRTAGEVQMNGHDPHTYPSRNRVRSPTGSRIPVPKQRSATVGRSAFEASRPSAGPAARRSRETRSELSPGAQLDMDMSSGALINGEVSLPAGDKSQADRPRGGLRGGSNSASGAVATVTRNSSRPSAAKDVLSLSAQDANMGRAAASQEHGAVRPDGVDSDRPAPSGSSSSASGVSAAQSEPARPRVAVVPPTVTAKPATVGKGETGRRGRWRFHLSNFIWRHSSQA</sequence>
<name>A0A5C3P471_9APHY</name>
<dbReference type="EMBL" id="ML211422">
    <property type="protein sequence ID" value="TFK83090.1"/>
    <property type="molecule type" value="Genomic_DNA"/>
</dbReference>
<feature type="compositionally biased region" description="Low complexity" evidence="1">
    <location>
        <begin position="937"/>
        <end position="946"/>
    </location>
</feature>
<proteinExistence type="predicted"/>
<feature type="region of interest" description="Disordered" evidence="1">
    <location>
        <begin position="626"/>
        <end position="837"/>
    </location>
</feature>
<dbReference type="InParanoid" id="A0A5C3P471"/>
<evidence type="ECO:0000313" key="4">
    <source>
        <dbReference type="EMBL" id="TFK83090.1"/>
    </source>
</evidence>
<feature type="compositionally biased region" description="Basic and acidic residues" evidence="1">
    <location>
        <begin position="1040"/>
        <end position="1051"/>
    </location>
</feature>
<feature type="domain" description="Heterokaryon incompatibility" evidence="2">
    <location>
        <begin position="22"/>
        <end position="123"/>
    </location>
</feature>
<evidence type="ECO:0000313" key="5">
    <source>
        <dbReference type="Proteomes" id="UP000308197"/>
    </source>
</evidence>
<feature type="domain" description="DUF8212" evidence="3">
    <location>
        <begin position="236"/>
        <end position="444"/>
    </location>
</feature>
<feature type="compositionally biased region" description="Low complexity" evidence="1">
    <location>
        <begin position="1052"/>
        <end position="1090"/>
    </location>
</feature>
<dbReference type="Pfam" id="PF06985">
    <property type="entry name" value="HET"/>
    <property type="match status" value="1"/>
</dbReference>
<keyword evidence="5" id="KW-1185">Reference proteome</keyword>
<evidence type="ECO:0000259" key="3">
    <source>
        <dbReference type="Pfam" id="PF26640"/>
    </source>
</evidence>
<dbReference type="InterPro" id="IPR058525">
    <property type="entry name" value="DUF8212"/>
</dbReference>
<gene>
    <name evidence="4" type="ORF">K466DRAFT_275118</name>
</gene>
<dbReference type="Pfam" id="PF26640">
    <property type="entry name" value="DUF8212"/>
    <property type="match status" value="1"/>
</dbReference>
<feature type="compositionally biased region" description="Low complexity" evidence="1">
    <location>
        <begin position="795"/>
        <end position="810"/>
    </location>
</feature>
<evidence type="ECO:0000256" key="1">
    <source>
        <dbReference type="SAM" id="MobiDB-lite"/>
    </source>
</evidence>
<dbReference type="Proteomes" id="UP000308197">
    <property type="component" value="Unassembled WGS sequence"/>
</dbReference>
<dbReference type="PANTHER" id="PTHR10622">
    <property type="entry name" value="HET DOMAIN-CONTAINING PROTEIN"/>
    <property type="match status" value="1"/>
</dbReference>
<dbReference type="PANTHER" id="PTHR10622:SF10">
    <property type="entry name" value="HET DOMAIN-CONTAINING PROTEIN"/>
    <property type="match status" value="1"/>
</dbReference>
<dbReference type="AlphaFoldDB" id="A0A5C3P471"/>
<protein>
    <submittedName>
        <fullName evidence="4">HET-domain-containing protein</fullName>
    </submittedName>
</protein>
<reference evidence="4 5" key="1">
    <citation type="journal article" date="2019" name="Nat. Ecol. Evol.">
        <title>Megaphylogeny resolves global patterns of mushroom evolution.</title>
        <authorList>
            <person name="Varga T."/>
            <person name="Krizsan K."/>
            <person name="Foldi C."/>
            <person name="Dima B."/>
            <person name="Sanchez-Garcia M."/>
            <person name="Sanchez-Ramirez S."/>
            <person name="Szollosi G.J."/>
            <person name="Szarkandi J.G."/>
            <person name="Papp V."/>
            <person name="Albert L."/>
            <person name="Andreopoulos W."/>
            <person name="Angelini C."/>
            <person name="Antonin V."/>
            <person name="Barry K.W."/>
            <person name="Bougher N.L."/>
            <person name="Buchanan P."/>
            <person name="Buyck B."/>
            <person name="Bense V."/>
            <person name="Catcheside P."/>
            <person name="Chovatia M."/>
            <person name="Cooper J."/>
            <person name="Damon W."/>
            <person name="Desjardin D."/>
            <person name="Finy P."/>
            <person name="Geml J."/>
            <person name="Haridas S."/>
            <person name="Hughes K."/>
            <person name="Justo A."/>
            <person name="Karasinski D."/>
            <person name="Kautmanova I."/>
            <person name="Kiss B."/>
            <person name="Kocsube S."/>
            <person name="Kotiranta H."/>
            <person name="LaButti K.M."/>
            <person name="Lechner B.E."/>
            <person name="Liimatainen K."/>
            <person name="Lipzen A."/>
            <person name="Lukacs Z."/>
            <person name="Mihaltcheva S."/>
            <person name="Morgado L.N."/>
            <person name="Niskanen T."/>
            <person name="Noordeloos M.E."/>
            <person name="Ohm R.A."/>
            <person name="Ortiz-Santana B."/>
            <person name="Ovrebo C."/>
            <person name="Racz N."/>
            <person name="Riley R."/>
            <person name="Savchenko A."/>
            <person name="Shiryaev A."/>
            <person name="Soop K."/>
            <person name="Spirin V."/>
            <person name="Szebenyi C."/>
            <person name="Tomsovsky M."/>
            <person name="Tulloss R.E."/>
            <person name="Uehling J."/>
            <person name="Grigoriev I.V."/>
            <person name="Vagvolgyi C."/>
            <person name="Papp T."/>
            <person name="Martin F.M."/>
            <person name="Miettinen O."/>
            <person name="Hibbett D.S."/>
            <person name="Nagy L.G."/>
        </authorList>
    </citation>
    <scope>NUCLEOTIDE SEQUENCE [LARGE SCALE GENOMIC DNA]</scope>
    <source>
        <strain evidence="4 5">HHB13444</strain>
    </source>
</reference>
<feature type="compositionally biased region" description="Low complexity" evidence="1">
    <location>
        <begin position="726"/>
        <end position="736"/>
    </location>
</feature>
<evidence type="ECO:0000259" key="2">
    <source>
        <dbReference type="Pfam" id="PF06985"/>
    </source>
</evidence>
<dbReference type="InterPro" id="IPR010730">
    <property type="entry name" value="HET"/>
</dbReference>
<feature type="region of interest" description="Disordered" evidence="1">
    <location>
        <begin position="893"/>
        <end position="1096"/>
    </location>
</feature>
<accession>A0A5C3P471</accession>
<organism evidence="4 5">
    <name type="scientific">Polyporus arcularius HHB13444</name>
    <dbReference type="NCBI Taxonomy" id="1314778"/>
    <lineage>
        <taxon>Eukaryota</taxon>
        <taxon>Fungi</taxon>
        <taxon>Dikarya</taxon>
        <taxon>Basidiomycota</taxon>
        <taxon>Agaricomycotina</taxon>
        <taxon>Agaricomycetes</taxon>
        <taxon>Polyporales</taxon>
        <taxon>Polyporaceae</taxon>
        <taxon>Polyporus</taxon>
    </lineage>
</organism>